<organism evidence="1 2">
    <name type="scientific">Smittium simulii</name>
    <dbReference type="NCBI Taxonomy" id="133385"/>
    <lineage>
        <taxon>Eukaryota</taxon>
        <taxon>Fungi</taxon>
        <taxon>Fungi incertae sedis</taxon>
        <taxon>Zoopagomycota</taxon>
        <taxon>Kickxellomycotina</taxon>
        <taxon>Harpellomycetes</taxon>
        <taxon>Harpellales</taxon>
        <taxon>Legeriomycetaceae</taxon>
        <taxon>Smittium</taxon>
    </lineage>
</organism>
<gene>
    <name evidence="1" type="ORF">BB561_002720</name>
</gene>
<proteinExistence type="predicted"/>
<reference evidence="1 2" key="1">
    <citation type="journal article" date="2018" name="MBio">
        <title>Comparative Genomics Reveals the Core Gene Toolbox for the Fungus-Insect Symbiosis.</title>
        <authorList>
            <person name="Wang Y."/>
            <person name="Stata M."/>
            <person name="Wang W."/>
            <person name="Stajich J.E."/>
            <person name="White M.M."/>
            <person name="Moncalvo J.M."/>
        </authorList>
    </citation>
    <scope>NUCLEOTIDE SEQUENCE [LARGE SCALE GENOMIC DNA]</scope>
    <source>
        <strain evidence="1 2">SWE-8-4</strain>
    </source>
</reference>
<dbReference type="Proteomes" id="UP000245383">
    <property type="component" value="Unassembled WGS sequence"/>
</dbReference>
<name>A0A2T9YPD8_9FUNG</name>
<evidence type="ECO:0000313" key="2">
    <source>
        <dbReference type="Proteomes" id="UP000245383"/>
    </source>
</evidence>
<dbReference type="AlphaFoldDB" id="A0A2T9YPD8"/>
<comment type="caution">
    <text evidence="1">The sequence shown here is derived from an EMBL/GenBank/DDBJ whole genome shotgun (WGS) entry which is preliminary data.</text>
</comment>
<accession>A0A2T9YPD8</accession>
<keyword evidence="2" id="KW-1185">Reference proteome</keyword>
<dbReference type="EMBL" id="MBFR01000098">
    <property type="protein sequence ID" value="PVU94223.1"/>
    <property type="molecule type" value="Genomic_DNA"/>
</dbReference>
<protein>
    <submittedName>
        <fullName evidence="1">Uncharacterized protein</fullName>
    </submittedName>
</protein>
<evidence type="ECO:0000313" key="1">
    <source>
        <dbReference type="EMBL" id="PVU94223.1"/>
    </source>
</evidence>
<sequence length="145" mass="16535">MPVFNSRESGFKGIEMGRMDLVAQNQQFLNFKKLKINTLNLLEMHGKKTLIDSNDLNWKFNFSQFPLNKIDVFSEWNITPTWNDITTALKSTPSNKAAGIDGIPSKFRKLVQDETKPNKICGKLLQVIKGFYRLSKLAVKVNDAL</sequence>